<evidence type="ECO:0000313" key="1">
    <source>
        <dbReference type="EMBL" id="RIY34298.1"/>
    </source>
</evidence>
<dbReference type="Proteomes" id="UP000265964">
    <property type="component" value="Unassembled WGS sequence"/>
</dbReference>
<gene>
    <name evidence="1" type="ORF">CKF59_05665</name>
</gene>
<dbReference type="AlphaFoldDB" id="A0A3A1YAU0"/>
<keyword evidence="2" id="KW-1185">Reference proteome</keyword>
<organism evidence="1 2">
    <name type="scientific">Psittacicella gerlachiana</name>
    <dbReference type="NCBI Taxonomy" id="2028574"/>
    <lineage>
        <taxon>Bacteria</taxon>
        <taxon>Pseudomonadati</taxon>
        <taxon>Pseudomonadota</taxon>
        <taxon>Gammaproteobacteria</taxon>
        <taxon>Pasteurellales</taxon>
        <taxon>Psittacicellaceae</taxon>
        <taxon>Psittacicella</taxon>
    </lineage>
</organism>
<comment type="caution">
    <text evidence="1">The sequence shown here is derived from an EMBL/GenBank/DDBJ whole genome shotgun (WGS) entry which is preliminary data.</text>
</comment>
<evidence type="ECO:0000313" key="2">
    <source>
        <dbReference type="Proteomes" id="UP000265964"/>
    </source>
</evidence>
<dbReference type="EMBL" id="NRJF01000169">
    <property type="protein sequence ID" value="RIY34298.1"/>
    <property type="molecule type" value="Genomic_DNA"/>
</dbReference>
<dbReference type="RefSeq" id="WP_119534989.1">
    <property type="nucleotide sequence ID" value="NZ_NRJF01000169.1"/>
</dbReference>
<protein>
    <submittedName>
        <fullName evidence="1">Uncharacterized protein</fullName>
    </submittedName>
</protein>
<name>A0A3A1YAU0_9GAMM</name>
<reference evidence="1 2" key="1">
    <citation type="submission" date="2017-08" db="EMBL/GenBank/DDBJ databases">
        <title>Reclassification of Bisgaard taxon 37 and 44.</title>
        <authorList>
            <person name="Christensen H."/>
        </authorList>
    </citation>
    <scope>NUCLEOTIDE SEQUENCE [LARGE SCALE GENOMIC DNA]</scope>
    <source>
        <strain evidence="1 2">EEAB3T1</strain>
    </source>
</reference>
<accession>A0A3A1YAU0</accession>
<sequence length="87" mass="9965">MMFTELPKKNISFKKGKNVTKYVYLAVNRYRNKNGVPTSTEVSIGKLEPNSGLLITNKNFAKYFPEAKYLSQAEFEQIISSKLQVIK</sequence>
<proteinExistence type="predicted"/>